<accession>A0A7W8D3A7</accession>
<dbReference type="PROSITE" id="PS50006">
    <property type="entry name" value="FHA_DOMAIN"/>
    <property type="match status" value="1"/>
</dbReference>
<name>A0A7W8D3A7_9FIRM</name>
<dbReference type="PANTHER" id="PTHR23308">
    <property type="entry name" value="NUCLEAR INHIBITOR OF PROTEIN PHOSPHATASE-1"/>
    <property type="match status" value="1"/>
</dbReference>
<reference evidence="2 3" key="1">
    <citation type="submission" date="2020-08" db="EMBL/GenBank/DDBJ databases">
        <title>Genomic Encyclopedia of Type Strains, Phase IV (KMG-IV): sequencing the most valuable type-strain genomes for metagenomic binning, comparative biology and taxonomic classification.</title>
        <authorList>
            <person name="Goeker M."/>
        </authorList>
    </citation>
    <scope>NUCLEOTIDE SEQUENCE [LARGE SCALE GENOMIC DNA]</scope>
    <source>
        <strain evidence="2 3">DSM 26963</strain>
    </source>
</reference>
<dbReference type="Pfam" id="PF00498">
    <property type="entry name" value="FHA"/>
    <property type="match status" value="1"/>
</dbReference>
<proteinExistence type="predicted"/>
<dbReference type="SMART" id="SM00240">
    <property type="entry name" value="FHA"/>
    <property type="match status" value="1"/>
</dbReference>
<dbReference type="AlphaFoldDB" id="A0A7W8D3A7"/>
<dbReference type="InterPro" id="IPR050923">
    <property type="entry name" value="Cell_Proc_Reg/RNA_Proc"/>
</dbReference>
<dbReference type="InterPro" id="IPR008984">
    <property type="entry name" value="SMAD_FHA_dom_sf"/>
</dbReference>
<sequence>MQEWVRVISRTSSALDVVLNRPDQLDVNIFKKMAADDYCLKSMLHDPKRALIRYSTQDLVTLSDFLDQVSFENEDGYLFLKNLFECAIAVNRNKPVLFDPSFVFVSGYGDAFFFLVVPLRLEEWMFQKVQIQEWVQYLRDHFKTTTDYEIPGFLVRFLQAKEFSLPNLVLGLDQLKRTFHPKRSIFFWNHKKEIFRLKEPVRILYDSSVLWQDEPLSSQDQTQLIGHTIDQGACLESLQDNQRFELRFETTLIGRSIASDIRLPDDSISLKHAEILCENDRYYIKDLKSKNGTYLNDKKVIRKMRLKDQMVISFGSCSFRFHQEDAGS</sequence>
<dbReference type="SUPFAM" id="SSF49879">
    <property type="entry name" value="SMAD/FHA domain"/>
    <property type="match status" value="1"/>
</dbReference>
<evidence type="ECO:0000259" key="1">
    <source>
        <dbReference type="PROSITE" id="PS50006"/>
    </source>
</evidence>
<dbReference type="EMBL" id="JACHHD010000006">
    <property type="protein sequence ID" value="MBB5184760.1"/>
    <property type="molecule type" value="Genomic_DNA"/>
</dbReference>
<evidence type="ECO:0000313" key="3">
    <source>
        <dbReference type="Proteomes" id="UP000521313"/>
    </source>
</evidence>
<feature type="domain" description="FHA" evidence="1">
    <location>
        <begin position="251"/>
        <end position="300"/>
    </location>
</feature>
<dbReference type="CDD" id="cd00060">
    <property type="entry name" value="FHA"/>
    <property type="match status" value="1"/>
</dbReference>
<dbReference type="Gene3D" id="2.60.200.20">
    <property type="match status" value="1"/>
</dbReference>
<comment type="caution">
    <text evidence="2">The sequence shown here is derived from an EMBL/GenBank/DDBJ whole genome shotgun (WGS) entry which is preliminary data.</text>
</comment>
<gene>
    <name evidence="2" type="ORF">HNQ43_000803</name>
</gene>
<dbReference type="InterPro" id="IPR000253">
    <property type="entry name" value="FHA_dom"/>
</dbReference>
<dbReference type="RefSeq" id="WP_183375014.1">
    <property type="nucleotide sequence ID" value="NZ_CALVCN010000001.1"/>
</dbReference>
<protein>
    <recommendedName>
        <fullName evidence="1">FHA domain-containing protein</fullName>
    </recommendedName>
</protein>
<organism evidence="2 3">
    <name type="scientific">Faecalicoccus acidiformans</name>
    <dbReference type="NCBI Taxonomy" id="915173"/>
    <lineage>
        <taxon>Bacteria</taxon>
        <taxon>Bacillati</taxon>
        <taxon>Bacillota</taxon>
        <taxon>Erysipelotrichia</taxon>
        <taxon>Erysipelotrichales</taxon>
        <taxon>Erysipelotrichaceae</taxon>
        <taxon>Faecalicoccus</taxon>
    </lineage>
</organism>
<evidence type="ECO:0000313" key="2">
    <source>
        <dbReference type="EMBL" id="MBB5184760.1"/>
    </source>
</evidence>
<dbReference type="Proteomes" id="UP000521313">
    <property type="component" value="Unassembled WGS sequence"/>
</dbReference>